<reference evidence="2" key="1">
    <citation type="journal article" date="2022" name="bioRxiv">
        <title>Sequencing and chromosome-scale assembly of the giantPleurodeles waltlgenome.</title>
        <authorList>
            <person name="Brown T."/>
            <person name="Elewa A."/>
            <person name="Iarovenko S."/>
            <person name="Subramanian E."/>
            <person name="Araus A.J."/>
            <person name="Petzold A."/>
            <person name="Susuki M."/>
            <person name="Suzuki K.-i.T."/>
            <person name="Hayashi T."/>
            <person name="Toyoda A."/>
            <person name="Oliveira C."/>
            <person name="Osipova E."/>
            <person name="Leigh N.D."/>
            <person name="Simon A."/>
            <person name="Yun M.H."/>
        </authorList>
    </citation>
    <scope>NUCLEOTIDE SEQUENCE</scope>
    <source>
        <strain evidence="2">20211129_DDA</strain>
        <tissue evidence="2">Liver</tissue>
    </source>
</reference>
<organism evidence="2 3">
    <name type="scientific">Pleurodeles waltl</name>
    <name type="common">Iberian ribbed newt</name>
    <dbReference type="NCBI Taxonomy" id="8319"/>
    <lineage>
        <taxon>Eukaryota</taxon>
        <taxon>Metazoa</taxon>
        <taxon>Chordata</taxon>
        <taxon>Craniata</taxon>
        <taxon>Vertebrata</taxon>
        <taxon>Euteleostomi</taxon>
        <taxon>Amphibia</taxon>
        <taxon>Batrachia</taxon>
        <taxon>Caudata</taxon>
        <taxon>Salamandroidea</taxon>
        <taxon>Salamandridae</taxon>
        <taxon>Pleurodelinae</taxon>
        <taxon>Pleurodeles</taxon>
    </lineage>
</organism>
<protein>
    <submittedName>
        <fullName evidence="2">Uncharacterized protein</fullName>
    </submittedName>
</protein>
<evidence type="ECO:0000313" key="2">
    <source>
        <dbReference type="EMBL" id="KAJ1176831.1"/>
    </source>
</evidence>
<proteinExistence type="predicted"/>
<gene>
    <name evidence="2" type="ORF">NDU88_002098</name>
</gene>
<evidence type="ECO:0000313" key="3">
    <source>
        <dbReference type="Proteomes" id="UP001066276"/>
    </source>
</evidence>
<feature type="non-terminal residue" evidence="2">
    <location>
        <position position="102"/>
    </location>
</feature>
<dbReference type="Proteomes" id="UP001066276">
    <property type="component" value="Chromosome 3_2"/>
</dbReference>
<accession>A0AAV7TL04</accession>
<dbReference type="EMBL" id="JANPWB010000006">
    <property type="protein sequence ID" value="KAJ1176831.1"/>
    <property type="molecule type" value="Genomic_DNA"/>
</dbReference>
<dbReference type="AlphaFoldDB" id="A0AAV7TL04"/>
<comment type="caution">
    <text evidence="2">The sequence shown here is derived from an EMBL/GenBank/DDBJ whole genome shotgun (WGS) entry which is preliminary data.</text>
</comment>
<feature type="region of interest" description="Disordered" evidence="1">
    <location>
        <begin position="76"/>
        <end position="102"/>
    </location>
</feature>
<keyword evidence="3" id="KW-1185">Reference proteome</keyword>
<evidence type="ECO:0000256" key="1">
    <source>
        <dbReference type="SAM" id="MobiDB-lite"/>
    </source>
</evidence>
<sequence>MDRYTGGEPSVIVTAAVTAIGAHRSRNPPQSCVHRPSRSGAVAVAIIRLGSQNAVKEAGEPMEGGQLLSDRSASHALKTDGVRNPGWAGPTGLGYATTRKPS</sequence>
<name>A0AAV7TL04_PLEWA</name>